<dbReference type="Proteomes" id="UP000809337">
    <property type="component" value="Unassembled WGS sequence"/>
</dbReference>
<evidence type="ECO:0000313" key="1">
    <source>
        <dbReference type="EMBL" id="MBM2356019.1"/>
    </source>
</evidence>
<dbReference type="EMBL" id="JAFBWN010000011">
    <property type="protein sequence ID" value="MBM2356019.1"/>
    <property type="molecule type" value="Genomic_DNA"/>
</dbReference>
<gene>
    <name evidence="1" type="ORF">JQX14_15815</name>
</gene>
<proteinExistence type="predicted"/>
<dbReference type="RefSeq" id="WP_231034791.1">
    <property type="nucleotide sequence ID" value="NZ_JAJNGX010000011.1"/>
</dbReference>
<accession>A0A9Q2RYB3</accession>
<comment type="caution">
    <text evidence="1">The sequence shown here is derived from an EMBL/GenBank/DDBJ whole genome shotgun (WGS) entry which is preliminary data.</text>
</comment>
<dbReference type="AlphaFoldDB" id="A0A9Q2RYB3"/>
<sequence>MTPHPTPVADTSIGQLLQKFTQGDPQMLSYVADDIDFRIDHFKDETDTSWQVAGTLTGLLSVLERLGTEVFPKGTTALRLDTFALGDGWHLTRFHQRFFYGVRQCEVTSVTQIISHETAGKVDYFRETVTGIQNT</sequence>
<organism evidence="1 2">
    <name type="scientific">Pseudosulfitobacter pseudonitzschiae</name>
    <dbReference type="NCBI Taxonomy" id="1402135"/>
    <lineage>
        <taxon>Bacteria</taxon>
        <taxon>Pseudomonadati</taxon>
        <taxon>Pseudomonadota</taxon>
        <taxon>Alphaproteobacteria</taxon>
        <taxon>Rhodobacterales</taxon>
        <taxon>Roseobacteraceae</taxon>
        <taxon>Pseudosulfitobacter</taxon>
    </lineage>
</organism>
<reference evidence="1" key="1">
    <citation type="submission" date="2021-01" db="EMBL/GenBank/DDBJ databases">
        <title>Diatom-associated Roseobacters Show Island Model of Population Structure.</title>
        <authorList>
            <person name="Qu L."/>
            <person name="Feng X."/>
            <person name="Chen Y."/>
            <person name="Li L."/>
            <person name="Wang X."/>
            <person name="Hu Z."/>
            <person name="Wang H."/>
            <person name="Luo H."/>
        </authorList>
    </citation>
    <scope>NUCLEOTIDE SEQUENCE</scope>
    <source>
        <strain evidence="1">SM26-45</strain>
    </source>
</reference>
<name>A0A9Q2RYB3_9RHOB</name>
<protein>
    <submittedName>
        <fullName evidence="1">Uncharacterized protein</fullName>
    </submittedName>
</protein>
<evidence type="ECO:0000313" key="2">
    <source>
        <dbReference type="Proteomes" id="UP000809337"/>
    </source>
</evidence>